<evidence type="ECO:0000256" key="1">
    <source>
        <dbReference type="SAM" id="SignalP"/>
    </source>
</evidence>
<sequence length="115" mass="12277">MFPMLGCSSILGECILLLLECGRTLSAGFPGVLNYCIPSLVDGYFQGNSSRCICNTTSDGYPRGAARWYNGHQQVGTDGVLDIAYDKNGPVQVYTCEAVSGLGRKVVSTLTAKFP</sequence>
<evidence type="ECO:0008006" key="4">
    <source>
        <dbReference type="Google" id="ProtNLM"/>
    </source>
</evidence>
<feature type="non-terminal residue" evidence="2">
    <location>
        <position position="115"/>
    </location>
</feature>
<keyword evidence="3" id="KW-1185">Reference proteome</keyword>
<comment type="caution">
    <text evidence="2">The sequence shown here is derived from an EMBL/GenBank/DDBJ whole genome shotgun (WGS) entry which is preliminary data.</text>
</comment>
<dbReference type="EMBL" id="BMAT01010703">
    <property type="protein sequence ID" value="GFR59157.1"/>
    <property type="molecule type" value="Genomic_DNA"/>
</dbReference>
<gene>
    <name evidence="2" type="ORF">ElyMa_005379500</name>
</gene>
<protein>
    <recommendedName>
        <fullName evidence="4">Ig-like domain-containing protein</fullName>
    </recommendedName>
</protein>
<reference evidence="2 3" key="1">
    <citation type="journal article" date="2021" name="Elife">
        <title>Chloroplast acquisition without the gene transfer in kleptoplastic sea slugs, Plakobranchus ocellatus.</title>
        <authorList>
            <person name="Maeda T."/>
            <person name="Takahashi S."/>
            <person name="Yoshida T."/>
            <person name="Shimamura S."/>
            <person name="Takaki Y."/>
            <person name="Nagai Y."/>
            <person name="Toyoda A."/>
            <person name="Suzuki Y."/>
            <person name="Arimoto A."/>
            <person name="Ishii H."/>
            <person name="Satoh N."/>
            <person name="Nishiyama T."/>
            <person name="Hasebe M."/>
            <person name="Maruyama T."/>
            <person name="Minagawa J."/>
            <person name="Obokata J."/>
            <person name="Shigenobu S."/>
        </authorList>
    </citation>
    <scope>NUCLEOTIDE SEQUENCE [LARGE SCALE GENOMIC DNA]</scope>
</reference>
<accession>A0AAV4EDT7</accession>
<dbReference type="AlphaFoldDB" id="A0AAV4EDT7"/>
<proteinExistence type="predicted"/>
<feature type="signal peptide" evidence="1">
    <location>
        <begin position="1"/>
        <end position="26"/>
    </location>
</feature>
<dbReference type="Proteomes" id="UP000762676">
    <property type="component" value="Unassembled WGS sequence"/>
</dbReference>
<feature type="chain" id="PRO_5043315714" description="Ig-like domain-containing protein" evidence="1">
    <location>
        <begin position="27"/>
        <end position="115"/>
    </location>
</feature>
<organism evidence="2 3">
    <name type="scientific">Elysia marginata</name>
    <dbReference type="NCBI Taxonomy" id="1093978"/>
    <lineage>
        <taxon>Eukaryota</taxon>
        <taxon>Metazoa</taxon>
        <taxon>Spiralia</taxon>
        <taxon>Lophotrochozoa</taxon>
        <taxon>Mollusca</taxon>
        <taxon>Gastropoda</taxon>
        <taxon>Heterobranchia</taxon>
        <taxon>Euthyneura</taxon>
        <taxon>Panpulmonata</taxon>
        <taxon>Sacoglossa</taxon>
        <taxon>Placobranchoidea</taxon>
        <taxon>Plakobranchidae</taxon>
        <taxon>Elysia</taxon>
    </lineage>
</organism>
<evidence type="ECO:0000313" key="3">
    <source>
        <dbReference type="Proteomes" id="UP000762676"/>
    </source>
</evidence>
<name>A0AAV4EDT7_9GAST</name>
<keyword evidence="1" id="KW-0732">Signal</keyword>
<evidence type="ECO:0000313" key="2">
    <source>
        <dbReference type="EMBL" id="GFR59157.1"/>
    </source>
</evidence>